<organism evidence="1">
    <name type="scientific">viral metagenome</name>
    <dbReference type="NCBI Taxonomy" id="1070528"/>
    <lineage>
        <taxon>unclassified sequences</taxon>
        <taxon>metagenomes</taxon>
        <taxon>organismal metagenomes</taxon>
    </lineage>
</organism>
<protein>
    <recommendedName>
        <fullName evidence="3">Holin</fullName>
    </recommendedName>
</protein>
<dbReference type="EMBL" id="MT141953">
    <property type="protein sequence ID" value="QJA72470.1"/>
    <property type="molecule type" value="Genomic_DNA"/>
</dbReference>
<dbReference type="AlphaFoldDB" id="A0A6M3IG37"/>
<dbReference type="EMBL" id="MT141212">
    <property type="protein sequence ID" value="QJA56333.1"/>
    <property type="molecule type" value="Genomic_DNA"/>
</dbReference>
<accession>A0A6M3IG37</accession>
<reference evidence="1" key="1">
    <citation type="submission" date="2020-03" db="EMBL/GenBank/DDBJ databases">
        <title>The deep terrestrial virosphere.</title>
        <authorList>
            <person name="Holmfeldt K."/>
            <person name="Nilsson E."/>
            <person name="Simone D."/>
            <person name="Lopez-Fernandez M."/>
            <person name="Wu X."/>
            <person name="de Brujin I."/>
            <person name="Lundin D."/>
            <person name="Andersson A."/>
            <person name="Bertilsson S."/>
            <person name="Dopson M."/>
        </authorList>
    </citation>
    <scope>NUCLEOTIDE SEQUENCE</scope>
    <source>
        <strain evidence="2">MM415A02750</strain>
        <strain evidence="1">MM415B01880</strain>
    </source>
</reference>
<evidence type="ECO:0000313" key="1">
    <source>
        <dbReference type="EMBL" id="QJA56333.1"/>
    </source>
</evidence>
<name>A0A6M3IG37_9ZZZZ</name>
<gene>
    <name evidence="2" type="ORF">MM415A02750_0009</name>
    <name evidence="1" type="ORF">MM415B01880_0011</name>
</gene>
<sequence>MNWSEIVVAVLGFLTVLLGGGLAKYRTKSAEARKLLKEVEELLANPNQKELQDVIDAAKALVDQ</sequence>
<evidence type="ECO:0000313" key="2">
    <source>
        <dbReference type="EMBL" id="QJA72470.1"/>
    </source>
</evidence>
<proteinExistence type="predicted"/>
<evidence type="ECO:0008006" key="3">
    <source>
        <dbReference type="Google" id="ProtNLM"/>
    </source>
</evidence>